<gene>
    <name evidence="1" type="ORF">TRAPUB_6845</name>
</gene>
<feature type="non-terminal residue" evidence="1">
    <location>
        <position position="1"/>
    </location>
</feature>
<keyword evidence="2" id="KW-1185">Reference proteome</keyword>
<accession>A0A1M2V4T5</accession>
<dbReference type="OrthoDB" id="2753398at2759"/>
<organism evidence="1 2">
    <name type="scientific">Trametes pubescens</name>
    <name type="common">White-rot fungus</name>
    <dbReference type="NCBI Taxonomy" id="154538"/>
    <lineage>
        <taxon>Eukaryota</taxon>
        <taxon>Fungi</taxon>
        <taxon>Dikarya</taxon>
        <taxon>Basidiomycota</taxon>
        <taxon>Agaricomycotina</taxon>
        <taxon>Agaricomycetes</taxon>
        <taxon>Polyporales</taxon>
        <taxon>Polyporaceae</taxon>
        <taxon>Trametes</taxon>
    </lineage>
</organism>
<name>A0A1M2V4T5_TRAPU</name>
<proteinExistence type="predicted"/>
<dbReference type="Proteomes" id="UP000184267">
    <property type="component" value="Unassembled WGS sequence"/>
</dbReference>
<sequence length="329" mass="38048">YNDKWNLLLRRDVDAVIKRYKELAAPELAAPGLVSKDALDKFTDALAHECSQRQGESRELEKWLRRTHQANIYGIKYDRHRECVGCSHSLPVIDHGIASILERLRKEGWAKELHHMEPWRIQDLSRLPVVRLPKPLTDAEWPKVMSALQATLDKARADLNAHIIRIGLRMRYSDLEDAIRKHCIQLPRTAQMMLHPKPIDFVFTPKCRTALERPLEFGFRAEDPLKTMAPMLVKRWNIDVKKKLTRYLRWHLRRIPAGVDPLNLAVAIFTCAHCTDVSRDCRGSIPVRNRYVPVRGLPRISAKCRVHPCQSALFRIRATIMSLLVLPLP</sequence>
<dbReference type="EMBL" id="MNAD01001655">
    <property type="protein sequence ID" value="OJT02625.1"/>
    <property type="molecule type" value="Genomic_DNA"/>
</dbReference>
<comment type="caution">
    <text evidence="1">The sequence shown here is derived from an EMBL/GenBank/DDBJ whole genome shotgun (WGS) entry which is preliminary data.</text>
</comment>
<evidence type="ECO:0000313" key="1">
    <source>
        <dbReference type="EMBL" id="OJT02625.1"/>
    </source>
</evidence>
<protein>
    <submittedName>
        <fullName evidence="1">Uncharacterized protein</fullName>
    </submittedName>
</protein>
<dbReference type="AlphaFoldDB" id="A0A1M2V4T5"/>
<evidence type="ECO:0000313" key="2">
    <source>
        <dbReference type="Proteomes" id="UP000184267"/>
    </source>
</evidence>
<reference evidence="1 2" key="1">
    <citation type="submission" date="2016-10" db="EMBL/GenBank/DDBJ databases">
        <title>Genome sequence of the basidiomycete white-rot fungus Trametes pubescens.</title>
        <authorList>
            <person name="Makela M.R."/>
            <person name="Granchi Z."/>
            <person name="Peng M."/>
            <person name="De Vries R.P."/>
            <person name="Grigoriev I."/>
            <person name="Riley R."/>
            <person name="Hilden K."/>
        </authorList>
    </citation>
    <scope>NUCLEOTIDE SEQUENCE [LARGE SCALE GENOMIC DNA]</scope>
    <source>
        <strain evidence="1 2">FBCC735</strain>
    </source>
</reference>